<evidence type="ECO:0000313" key="1">
    <source>
        <dbReference type="EMBL" id="KAI0084336.1"/>
    </source>
</evidence>
<dbReference type="Proteomes" id="UP001055072">
    <property type="component" value="Unassembled WGS sequence"/>
</dbReference>
<comment type="caution">
    <text evidence="1">The sequence shown here is derived from an EMBL/GenBank/DDBJ whole genome shotgun (WGS) entry which is preliminary data.</text>
</comment>
<organism evidence="1 2">
    <name type="scientific">Irpex rosettiformis</name>
    <dbReference type="NCBI Taxonomy" id="378272"/>
    <lineage>
        <taxon>Eukaryota</taxon>
        <taxon>Fungi</taxon>
        <taxon>Dikarya</taxon>
        <taxon>Basidiomycota</taxon>
        <taxon>Agaricomycotina</taxon>
        <taxon>Agaricomycetes</taxon>
        <taxon>Polyporales</taxon>
        <taxon>Irpicaceae</taxon>
        <taxon>Irpex</taxon>
    </lineage>
</organism>
<reference evidence="1" key="1">
    <citation type="journal article" date="2021" name="Environ. Microbiol.">
        <title>Gene family expansions and transcriptome signatures uncover fungal adaptations to wood decay.</title>
        <authorList>
            <person name="Hage H."/>
            <person name="Miyauchi S."/>
            <person name="Viragh M."/>
            <person name="Drula E."/>
            <person name="Min B."/>
            <person name="Chaduli D."/>
            <person name="Navarro D."/>
            <person name="Favel A."/>
            <person name="Norest M."/>
            <person name="Lesage-Meessen L."/>
            <person name="Balint B."/>
            <person name="Merenyi Z."/>
            <person name="de Eugenio L."/>
            <person name="Morin E."/>
            <person name="Martinez A.T."/>
            <person name="Baldrian P."/>
            <person name="Stursova M."/>
            <person name="Martinez M.J."/>
            <person name="Novotny C."/>
            <person name="Magnuson J.K."/>
            <person name="Spatafora J.W."/>
            <person name="Maurice S."/>
            <person name="Pangilinan J."/>
            <person name="Andreopoulos W."/>
            <person name="LaButti K."/>
            <person name="Hundley H."/>
            <person name="Na H."/>
            <person name="Kuo A."/>
            <person name="Barry K."/>
            <person name="Lipzen A."/>
            <person name="Henrissat B."/>
            <person name="Riley R."/>
            <person name="Ahrendt S."/>
            <person name="Nagy L.G."/>
            <person name="Grigoriev I.V."/>
            <person name="Martin F."/>
            <person name="Rosso M.N."/>
        </authorList>
    </citation>
    <scope>NUCLEOTIDE SEQUENCE</scope>
    <source>
        <strain evidence="1">CBS 384.51</strain>
    </source>
</reference>
<sequence length="90" mass="10618">MIRCHSWRIFTAFLVNLTAINTYWFSCHLHCRKRYWCAYLHQALRRKGTNIAAASWSDNVQIPLTHFTPIINLTSYGSVIMHDAFLAEFR</sequence>
<proteinExistence type="predicted"/>
<keyword evidence="2" id="KW-1185">Reference proteome</keyword>
<accession>A0ACB8TQK3</accession>
<evidence type="ECO:0000313" key="2">
    <source>
        <dbReference type="Proteomes" id="UP001055072"/>
    </source>
</evidence>
<dbReference type="EMBL" id="MU274944">
    <property type="protein sequence ID" value="KAI0084336.1"/>
    <property type="molecule type" value="Genomic_DNA"/>
</dbReference>
<protein>
    <submittedName>
        <fullName evidence="1">Uncharacterized protein</fullName>
    </submittedName>
</protein>
<gene>
    <name evidence="1" type="ORF">BDY19DRAFT_543918</name>
</gene>
<name>A0ACB8TQK3_9APHY</name>